<organism evidence="3 4">
    <name type="scientific">Natronomicrosphaera hydrolytica</name>
    <dbReference type="NCBI Taxonomy" id="3242702"/>
    <lineage>
        <taxon>Bacteria</taxon>
        <taxon>Pseudomonadati</taxon>
        <taxon>Planctomycetota</taxon>
        <taxon>Phycisphaerae</taxon>
        <taxon>Phycisphaerales</taxon>
        <taxon>Phycisphaeraceae</taxon>
        <taxon>Natronomicrosphaera</taxon>
    </lineage>
</organism>
<evidence type="ECO:0000313" key="3">
    <source>
        <dbReference type="EMBL" id="MFA9478205.1"/>
    </source>
</evidence>
<sequence length="357" mass="39263">MKTNESLLQHGADPSLPTLSVVIPTRNRAEMLSQVIERVLADNATTELIIVDDGSTDDTAATVERWREQDPRVRLVAGPCKGGNQARDAGAVQASGEVILMLDDDVFPSTGMITGHAEAHHRLKEVLVFGYMPVSQKLLSQGFAPAVEAYNDTYETVCDGWRKQHKPVLANLWMGNVSIRRTDWERVSIAAKVLPRTAPVWRRREDQEFGFRCWAAGLKGVFMPELHGEHHYTRSLDAWIRNEHDSGVSNIALSRYYPQYMGHQTPSTPIQHMNVVLRGVIKLLACQAVYPVAISVLAQLSQQFASLRMPRLGGNMAKLATRVAAYRGAADEAAAWEKASSGHDPSASGPDAQSTTA</sequence>
<dbReference type="PANTHER" id="PTHR43685">
    <property type="entry name" value="GLYCOSYLTRANSFERASE"/>
    <property type="match status" value="1"/>
</dbReference>
<proteinExistence type="predicted"/>
<gene>
    <name evidence="3" type="ORF">ACERK3_07835</name>
</gene>
<dbReference type="CDD" id="cd00761">
    <property type="entry name" value="Glyco_tranf_GTA_type"/>
    <property type="match status" value="1"/>
</dbReference>
<dbReference type="InterPro" id="IPR050834">
    <property type="entry name" value="Glycosyltransf_2"/>
</dbReference>
<dbReference type="InterPro" id="IPR001173">
    <property type="entry name" value="Glyco_trans_2-like"/>
</dbReference>
<evidence type="ECO:0000259" key="2">
    <source>
        <dbReference type="Pfam" id="PF00535"/>
    </source>
</evidence>
<reference evidence="3 4" key="1">
    <citation type="submission" date="2024-08" db="EMBL/GenBank/DDBJ databases">
        <title>Whole-genome sequencing of halo(alkali)philic microorganisms from hypersaline lakes.</title>
        <authorList>
            <person name="Sorokin D.Y."/>
            <person name="Merkel A.Y."/>
            <person name="Messina E."/>
            <person name="Yakimov M."/>
        </authorList>
    </citation>
    <scope>NUCLEOTIDE SEQUENCE [LARGE SCALE GENOMIC DNA]</scope>
    <source>
        <strain evidence="3 4">AB-hyl4</strain>
    </source>
</reference>
<dbReference type="Pfam" id="PF00535">
    <property type="entry name" value="Glycos_transf_2"/>
    <property type="match status" value="1"/>
</dbReference>
<feature type="region of interest" description="Disordered" evidence="1">
    <location>
        <begin position="335"/>
        <end position="357"/>
    </location>
</feature>
<name>A0ABV4U3N3_9BACT</name>
<dbReference type="RefSeq" id="WP_425345129.1">
    <property type="nucleotide sequence ID" value="NZ_JBGUBD010000004.1"/>
</dbReference>
<dbReference type="EMBL" id="JBGUBD010000004">
    <property type="protein sequence ID" value="MFA9478205.1"/>
    <property type="molecule type" value="Genomic_DNA"/>
</dbReference>
<comment type="caution">
    <text evidence="3">The sequence shown here is derived from an EMBL/GenBank/DDBJ whole genome shotgun (WGS) entry which is preliminary data.</text>
</comment>
<protein>
    <submittedName>
        <fullName evidence="3">Glycosyltransferase family 2 protein</fullName>
    </submittedName>
</protein>
<keyword evidence="4" id="KW-1185">Reference proteome</keyword>
<evidence type="ECO:0000313" key="4">
    <source>
        <dbReference type="Proteomes" id="UP001575105"/>
    </source>
</evidence>
<accession>A0ABV4U3N3</accession>
<evidence type="ECO:0000256" key="1">
    <source>
        <dbReference type="SAM" id="MobiDB-lite"/>
    </source>
</evidence>
<dbReference type="Proteomes" id="UP001575105">
    <property type="component" value="Unassembled WGS sequence"/>
</dbReference>
<dbReference type="SUPFAM" id="SSF53448">
    <property type="entry name" value="Nucleotide-diphospho-sugar transferases"/>
    <property type="match status" value="1"/>
</dbReference>
<feature type="domain" description="Glycosyltransferase 2-like" evidence="2">
    <location>
        <begin position="20"/>
        <end position="130"/>
    </location>
</feature>
<dbReference type="Gene3D" id="3.90.550.10">
    <property type="entry name" value="Spore Coat Polysaccharide Biosynthesis Protein SpsA, Chain A"/>
    <property type="match status" value="1"/>
</dbReference>
<dbReference type="InterPro" id="IPR029044">
    <property type="entry name" value="Nucleotide-diphossugar_trans"/>
</dbReference>
<dbReference type="PANTHER" id="PTHR43685:SF3">
    <property type="entry name" value="SLR2126 PROTEIN"/>
    <property type="match status" value="1"/>
</dbReference>